<dbReference type="AlphaFoldDB" id="A0A1M4WGA8"/>
<accession>A0A1M4WGA8</accession>
<dbReference type="OrthoDB" id="1049480at2"/>
<feature type="transmembrane region" description="Helical" evidence="1">
    <location>
        <begin position="137"/>
        <end position="160"/>
    </location>
</feature>
<keyword evidence="1" id="KW-0812">Transmembrane</keyword>
<feature type="transmembrane region" description="Helical" evidence="1">
    <location>
        <begin position="40"/>
        <end position="66"/>
    </location>
</feature>
<keyword evidence="1" id="KW-0472">Membrane</keyword>
<feature type="transmembrane region" description="Helical" evidence="1">
    <location>
        <begin position="201"/>
        <end position="226"/>
    </location>
</feature>
<organism evidence="2 3">
    <name type="scientific">Bacteroides faecichinchillae</name>
    <dbReference type="NCBI Taxonomy" id="871325"/>
    <lineage>
        <taxon>Bacteria</taxon>
        <taxon>Pseudomonadati</taxon>
        <taxon>Bacteroidota</taxon>
        <taxon>Bacteroidia</taxon>
        <taxon>Bacteroidales</taxon>
        <taxon>Bacteroidaceae</taxon>
        <taxon>Bacteroides</taxon>
    </lineage>
</organism>
<sequence>MELQKPKIALYVKRPFGEKLNAAFDFIKENWKPLLKLTTYLILPLCLIQALSLNGLMGGAMTMTTLANSAVANSDLGMLAGFMTYYALYMLLYLIGTAMLSSLVYTLIRTYNEREGGLQGVTLRELKPLLLRNIGRMLLLMVVSTVLVVLAMIPIGVLMYLSMYTLALTIPLLIAFSVPLALFAPIYLFEDITIMAALGKTFRLGFATWGGIFLISIIMGIIGSVLQGVTMGPWYVATVIKYFFAMSDTGSTATVSVGYSFLLYLLGIIQAFGAYLSMIFTLIGLAYQYGHASEVVDSVTVENDIDNFDKL</sequence>
<dbReference type="Proteomes" id="UP000184436">
    <property type="component" value="Unassembled WGS sequence"/>
</dbReference>
<dbReference type="STRING" id="871325.SAMN05444349_10691"/>
<evidence type="ECO:0008006" key="4">
    <source>
        <dbReference type="Google" id="ProtNLM"/>
    </source>
</evidence>
<proteinExistence type="predicted"/>
<feature type="transmembrane region" description="Helical" evidence="1">
    <location>
        <begin position="166"/>
        <end position="189"/>
    </location>
</feature>
<feature type="transmembrane region" description="Helical" evidence="1">
    <location>
        <begin position="261"/>
        <end position="287"/>
    </location>
</feature>
<keyword evidence="1" id="KW-1133">Transmembrane helix</keyword>
<evidence type="ECO:0000256" key="1">
    <source>
        <dbReference type="SAM" id="Phobius"/>
    </source>
</evidence>
<name>A0A1M4WGA8_9BACE</name>
<gene>
    <name evidence="2" type="ORF">SAMN05444349_10691</name>
</gene>
<dbReference type="RefSeq" id="WP_025074065.1">
    <property type="nucleotide sequence ID" value="NZ_FQVD01000006.1"/>
</dbReference>
<reference evidence="2 3" key="1">
    <citation type="submission" date="2016-11" db="EMBL/GenBank/DDBJ databases">
        <authorList>
            <person name="Jaros S."/>
            <person name="Januszkiewicz K."/>
            <person name="Wedrychowicz H."/>
        </authorList>
    </citation>
    <scope>NUCLEOTIDE SEQUENCE [LARGE SCALE GENOMIC DNA]</scope>
    <source>
        <strain evidence="2 3">DSM 26883</strain>
    </source>
</reference>
<evidence type="ECO:0000313" key="3">
    <source>
        <dbReference type="Proteomes" id="UP000184436"/>
    </source>
</evidence>
<keyword evidence="3" id="KW-1185">Reference proteome</keyword>
<evidence type="ECO:0000313" key="2">
    <source>
        <dbReference type="EMBL" id="SHE80103.1"/>
    </source>
</evidence>
<feature type="transmembrane region" description="Helical" evidence="1">
    <location>
        <begin position="86"/>
        <end position="108"/>
    </location>
</feature>
<dbReference type="EMBL" id="FQVD01000006">
    <property type="protein sequence ID" value="SHE80103.1"/>
    <property type="molecule type" value="Genomic_DNA"/>
</dbReference>
<protein>
    <recommendedName>
        <fullName evidence="4">Transmembrane protein</fullName>
    </recommendedName>
</protein>